<dbReference type="SFLD" id="SFLDF00288">
    <property type="entry name" value="HemN-like__clustered_with_nucl"/>
    <property type="match status" value="1"/>
</dbReference>
<feature type="domain" description="Radical SAM core" evidence="11">
    <location>
        <begin position="1"/>
        <end position="234"/>
    </location>
</feature>
<keyword evidence="9 10" id="KW-0143">Chaperone</keyword>
<dbReference type="Gene3D" id="3.20.20.70">
    <property type="entry name" value="Aldolase class I"/>
    <property type="match status" value="1"/>
</dbReference>
<dbReference type="SFLD" id="SFLDG01082">
    <property type="entry name" value="B12-binding_domain_containing"/>
    <property type="match status" value="1"/>
</dbReference>
<dbReference type="Proteomes" id="UP000260351">
    <property type="component" value="Unassembled WGS sequence"/>
</dbReference>
<dbReference type="GO" id="GO:0046872">
    <property type="term" value="F:metal ion binding"/>
    <property type="evidence" value="ECO:0007669"/>
    <property type="project" value="UniProtKB-UniRule"/>
</dbReference>
<gene>
    <name evidence="12" type="ORF">DZC52_05835</name>
</gene>
<evidence type="ECO:0000313" key="13">
    <source>
        <dbReference type="Proteomes" id="UP000260351"/>
    </source>
</evidence>
<organism evidence="12 13">
    <name type="scientific">Wenzhouxiangella sediminis</name>
    <dbReference type="NCBI Taxonomy" id="1792836"/>
    <lineage>
        <taxon>Bacteria</taxon>
        <taxon>Pseudomonadati</taxon>
        <taxon>Pseudomonadota</taxon>
        <taxon>Gammaproteobacteria</taxon>
        <taxon>Chromatiales</taxon>
        <taxon>Wenzhouxiangellaceae</taxon>
        <taxon>Wenzhouxiangella</taxon>
    </lineage>
</organism>
<dbReference type="PROSITE" id="PS51918">
    <property type="entry name" value="RADICAL_SAM"/>
    <property type="match status" value="1"/>
</dbReference>
<keyword evidence="4 10" id="KW-0349">Heme</keyword>
<dbReference type="GO" id="GO:0051539">
    <property type="term" value="F:4 iron, 4 sulfur cluster binding"/>
    <property type="evidence" value="ECO:0007669"/>
    <property type="project" value="UniProtKB-UniRule"/>
</dbReference>
<dbReference type="EMBL" id="QUZK01000023">
    <property type="protein sequence ID" value="RFF31105.1"/>
    <property type="molecule type" value="Genomic_DNA"/>
</dbReference>
<keyword evidence="10" id="KW-0004">4Fe-4S</keyword>
<comment type="subcellular location">
    <subcellularLocation>
        <location evidence="10">Cytoplasm</location>
    </subcellularLocation>
</comment>
<dbReference type="PANTHER" id="PTHR13932:SF5">
    <property type="entry name" value="RADICAL S-ADENOSYL METHIONINE DOMAIN-CONTAINING PROTEIN 1, MITOCHONDRIAL"/>
    <property type="match status" value="1"/>
</dbReference>
<accession>A0A3E1KA32</accession>
<dbReference type="SFLD" id="SFLDG01065">
    <property type="entry name" value="anaerobic_coproporphyrinogen-I"/>
    <property type="match status" value="1"/>
</dbReference>
<evidence type="ECO:0000256" key="10">
    <source>
        <dbReference type="RuleBase" id="RU364116"/>
    </source>
</evidence>
<keyword evidence="5 10" id="KW-0949">S-adenosyl-L-methionine</keyword>
<evidence type="ECO:0000256" key="2">
    <source>
        <dbReference type="ARBA" id="ARBA00006100"/>
    </source>
</evidence>
<evidence type="ECO:0000256" key="9">
    <source>
        <dbReference type="ARBA" id="ARBA00023186"/>
    </source>
</evidence>
<keyword evidence="8 10" id="KW-0411">Iron-sulfur</keyword>
<keyword evidence="7 10" id="KW-0408">Iron</keyword>
<dbReference type="SMART" id="SM00729">
    <property type="entry name" value="Elp3"/>
    <property type="match status" value="1"/>
</dbReference>
<dbReference type="InterPro" id="IPR010723">
    <property type="entry name" value="HemN_C"/>
</dbReference>
<evidence type="ECO:0000259" key="11">
    <source>
        <dbReference type="PROSITE" id="PS51918"/>
    </source>
</evidence>
<dbReference type="CDD" id="cd01335">
    <property type="entry name" value="Radical_SAM"/>
    <property type="match status" value="1"/>
</dbReference>
<protein>
    <recommendedName>
        <fullName evidence="3 10">Heme chaperone HemW</fullName>
    </recommendedName>
</protein>
<evidence type="ECO:0000256" key="8">
    <source>
        <dbReference type="ARBA" id="ARBA00023014"/>
    </source>
</evidence>
<dbReference type="SFLD" id="SFLDF00562">
    <property type="entry name" value="HemN-like__clustered_with_heat"/>
    <property type="match status" value="1"/>
</dbReference>
<name>A0A3E1KA32_9GAMM</name>
<evidence type="ECO:0000256" key="6">
    <source>
        <dbReference type="ARBA" id="ARBA00022723"/>
    </source>
</evidence>
<dbReference type="AlphaFoldDB" id="A0A3E1KA32"/>
<dbReference type="SFLD" id="SFLDS00029">
    <property type="entry name" value="Radical_SAM"/>
    <property type="match status" value="1"/>
</dbReference>
<comment type="similarity">
    <text evidence="2">Belongs to the anaerobic coproporphyrinogen-III oxidase family. HemW subfamily.</text>
</comment>
<comment type="cofactor">
    <cofactor evidence="1">
        <name>[4Fe-4S] cluster</name>
        <dbReference type="ChEBI" id="CHEBI:49883"/>
    </cofactor>
</comment>
<dbReference type="PANTHER" id="PTHR13932">
    <property type="entry name" value="COPROPORPHYRINIGEN III OXIDASE"/>
    <property type="match status" value="1"/>
</dbReference>
<sequence>MLSTPPLSLYIHLPWCVAKCPYCDFNSHALKDELPEERYIDALLADLEVDLPRVWGRPVVSVFLGGGTPSLFSAAAIDRLLAGVRARVPLAPGAEVTMEANPGTVEHDRFEAYRAAGVNRISLGIQTFDDAQLKKLGRIHSADEAASAIEAVKAAGFERFNLDLMRALPGQTIDEAVADVERALSFGPRHLSHYQLTLEPNTVFAKHPPPLPPEDTVIDMQDACAERLTAAGLRDYEVSAWAQPGQESIHNLNYWRFGDYLGIGAGAHGKITLPAEEHIVRTRRKSHPRPYLSAAEDGSFIAEEKPIAEAELAFEYFLNRLRLDETIPLAEFSSRTGLSLDSIAGPLDRARELGLIATDGIRAGDRGGEPPPEATLRRTERGQRFLNDLQALFL</sequence>
<dbReference type="GO" id="GO:0005737">
    <property type="term" value="C:cytoplasm"/>
    <property type="evidence" value="ECO:0007669"/>
    <property type="project" value="UniProtKB-SubCell"/>
</dbReference>
<dbReference type="Pfam" id="PF06969">
    <property type="entry name" value="HemN_C"/>
    <property type="match status" value="1"/>
</dbReference>
<dbReference type="InterPro" id="IPR006638">
    <property type="entry name" value="Elp3/MiaA/NifB-like_rSAM"/>
</dbReference>
<proteinExistence type="inferred from homology"/>
<evidence type="ECO:0000256" key="1">
    <source>
        <dbReference type="ARBA" id="ARBA00001966"/>
    </source>
</evidence>
<dbReference type="GO" id="GO:0006779">
    <property type="term" value="P:porphyrin-containing compound biosynthetic process"/>
    <property type="evidence" value="ECO:0007669"/>
    <property type="project" value="InterPro"/>
</dbReference>
<comment type="function">
    <text evidence="10">Probably acts as a heme chaperone, transferring heme to an unknown acceptor. Binds one molecule of heme per monomer, possibly covalently. Binds 1 [4Fe-4S] cluster. The cluster is coordinated with 3 cysteines and an exchangeable S-adenosyl-L-methionine.</text>
</comment>
<dbReference type="InterPro" id="IPR034505">
    <property type="entry name" value="Coproporphyrinogen-III_oxidase"/>
</dbReference>
<reference evidence="12 13" key="1">
    <citation type="submission" date="2018-08" db="EMBL/GenBank/DDBJ databases">
        <title>Wenzhouxiangella salilacus sp. nov., a novel bacterium isolated from a saline lake in Xinjiang Province, China.</title>
        <authorList>
            <person name="Han S."/>
        </authorList>
    </citation>
    <scope>NUCLEOTIDE SEQUENCE [LARGE SCALE GENOMIC DNA]</scope>
    <source>
        <strain evidence="12 13">XDB06</strain>
    </source>
</reference>
<keyword evidence="13" id="KW-1185">Reference proteome</keyword>
<dbReference type="InterPro" id="IPR004559">
    <property type="entry name" value="HemW-like"/>
</dbReference>
<dbReference type="RefSeq" id="WP_116650184.1">
    <property type="nucleotide sequence ID" value="NZ_QUZK01000023.1"/>
</dbReference>
<dbReference type="InterPro" id="IPR013785">
    <property type="entry name" value="Aldolase_TIM"/>
</dbReference>
<dbReference type="Pfam" id="PF04055">
    <property type="entry name" value="Radical_SAM"/>
    <property type="match status" value="1"/>
</dbReference>
<evidence type="ECO:0000256" key="7">
    <source>
        <dbReference type="ARBA" id="ARBA00023004"/>
    </source>
</evidence>
<dbReference type="OrthoDB" id="9808022at2"/>
<evidence type="ECO:0000256" key="3">
    <source>
        <dbReference type="ARBA" id="ARBA00017228"/>
    </source>
</evidence>
<evidence type="ECO:0000313" key="12">
    <source>
        <dbReference type="EMBL" id="RFF31105.1"/>
    </source>
</evidence>
<keyword evidence="10" id="KW-0963">Cytoplasm</keyword>
<dbReference type="NCBIfam" id="TIGR00539">
    <property type="entry name" value="hemN_rel"/>
    <property type="match status" value="1"/>
</dbReference>
<dbReference type="InterPro" id="IPR007197">
    <property type="entry name" value="rSAM"/>
</dbReference>
<evidence type="ECO:0000256" key="5">
    <source>
        <dbReference type="ARBA" id="ARBA00022691"/>
    </source>
</evidence>
<dbReference type="GO" id="GO:0004109">
    <property type="term" value="F:coproporphyrinogen oxidase activity"/>
    <property type="evidence" value="ECO:0007669"/>
    <property type="project" value="InterPro"/>
</dbReference>
<dbReference type="InterPro" id="IPR058240">
    <property type="entry name" value="rSAM_sf"/>
</dbReference>
<comment type="caution">
    <text evidence="12">The sequence shown here is derived from an EMBL/GenBank/DDBJ whole genome shotgun (WGS) entry which is preliminary data.</text>
</comment>
<dbReference type="SUPFAM" id="SSF102114">
    <property type="entry name" value="Radical SAM enzymes"/>
    <property type="match status" value="1"/>
</dbReference>
<evidence type="ECO:0000256" key="4">
    <source>
        <dbReference type="ARBA" id="ARBA00022617"/>
    </source>
</evidence>
<keyword evidence="6 10" id="KW-0479">Metal-binding</keyword>